<dbReference type="PRINTS" id="PR00469">
    <property type="entry name" value="PNDRDTASEII"/>
</dbReference>
<dbReference type="InterPro" id="IPR023753">
    <property type="entry name" value="FAD/NAD-binding_dom"/>
</dbReference>
<evidence type="ECO:0000256" key="1">
    <source>
        <dbReference type="ARBA" id="ARBA00022630"/>
    </source>
</evidence>
<comment type="catalytic activity">
    <reaction evidence="6">
        <text>[thioredoxin]-dithiol + NADP(+) = [thioredoxin]-disulfide + NADPH + H(+)</text>
        <dbReference type="Rhea" id="RHEA:20345"/>
        <dbReference type="Rhea" id="RHEA-COMP:10698"/>
        <dbReference type="Rhea" id="RHEA-COMP:10700"/>
        <dbReference type="ChEBI" id="CHEBI:15378"/>
        <dbReference type="ChEBI" id="CHEBI:29950"/>
        <dbReference type="ChEBI" id="CHEBI:50058"/>
        <dbReference type="ChEBI" id="CHEBI:57783"/>
        <dbReference type="ChEBI" id="CHEBI:58349"/>
        <dbReference type="EC" id="1.8.1.9"/>
    </reaction>
</comment>
<name>A0A1G1WIX7_9BACT</name>
<keyword evidence="3 6" id="KW-0560">Oxidoreductase</keyword>
<dbReference type="GO" id="GO:0019430">
    <property type="term" value="P:removal of superoxide radicals"/>
    <property type="evidence" value="ECO:0007669"/>
    <property type="project" value="UniProtKB-UniRule"/>
</dbReference>
<dbReference type="InterPro" id="IPR036188">
    <property type="entry name" value="FAD/NAD-bd_sf"/>
</dbReference>
<comment type="similarity">
    <text evidence="6">Belongs to the class-II pyridine nucleotide-disulfide oxidoreductase family.</text>
</comment>
<reference evidence="9 10" key="1">
    <citation type="journal article" date="2016" name="Nat. Commun.">
        <title>Thousands of microbial genomes shed light on interconnected biogeochemical processes in an aquifer system.</title>
        <authorList>
            <person name="Anantharaman K."/>
            <person name="Brown C.T."/>
            <person name="Hug L.A."/>
            <person name="Sharon I."/>
            <person name="Castelle C.J."/>
            <person name="Probst A.J."/>
            <person name="Thomas B.C."/>
            <person name="Singh A."/>
            <person name="Wilkins M.J."/>
            <person name="Karaoz U."/>
            <person name="Brodie E.L."/>
            <person name="Williams K.H."/>
            <person name="Hubbard S.S."/>
            <person name="Banfield J.F."/>
        </authorList>
    </citation>
    <scope>NUCLEOTIDE SEQUENCE [LARGE SCALE GENOMIC DNA]</scope>
</reference>
<evidence type="ECO:0000256" key="5">
    <source>
        <dbReference type="ARBA" id="ARBA00023284"/>
    </source>
</evidence>
<dbReference type="EC" id="1.8.1.9" evidence="6"/>
<dbReference type="InterPro" id="IPR050097">
    <property type="entry name" value="Ferredoxin-NADP_redctase_2"/>
</dbReference>
<gene>
    <name evidence="9" type="ORF">A2Z42_02070</name>
</gene>
<comment type="cofactor">
    <cofactor evidence="7">
        <name>FAD</name>
        <dbReference type="ChEBI" id="CHEBI:57692"/>
    </cofactor>
    <text evidence="7">Binds 1 FAD per subunit.</text>
</comment>
<dbReference type="PRINTS" id="PR00368">
    <property type="entry name" value="FADPNR"/>
</dbReference>
<keyword evidence="7" id="KW-0521">NADP</keyword>
<dbReference type="AlphaFoldDB" id="A0A1G1WIX7"/>
<evidence type="ECO:0000259" key="8">
    <source>
        <dbReference type="Pfam" id="PF07992"/>
    </source>
</evidence>
<dbReference type="InterPro" id="IPR008255">
    <property type="entry name" value="Pyr_nucl-diS_OxRdtase_2_AS"/>
</dbReference>
<accession>A0A1G1WIX7</accession>
<evidence type="ECO:0000256" key="3">
    <source>
        <dbReference type="ARBA" id="ARBA00023002"/>
    </source>
</evidence>
<sequence>MEKMYDTIIIGSGPAGLTAAIYAARSGLKTLVVAGEQAGGQLMLTTDVEDFPGFPDVIQGPELMLRMRKQSERLGAQFINANATKTDLSKRPFKVQTGAKTFLAKTLIIATGASAKWLGLTSEQALVGKGVSSCAVCDAPFFKGKRVAVVGGGDSAMREALFLTKFASEVNIIHRRDKLRAFQALQDRVFANPKVKFVWDSEVVEVLGKEKVEAVRAKNIKTGKEAEIGMDGLFVAIGHKPNTEFLKGQIELDQKGYVVLKDQSRTSVSAVFAAGDVHDWHYQQAVTAAGAGCMAAMDVEELLEEEKPKEKISKVQPTK</sequence>
<dbReference type="GO" id="GO:0004791">
    <property type="term" value="F:thioredoxin-disulfide reductase (NADPH) activity"/>
    <property type="evidence" value="ECO:0007669"/>
    <property type="project" value="UniProtKB-UniRule"/>
</dbReference>
<dbReference type="PROSITE" id="PS00573">
    <property type="entry name" value="PYRIDINE_REDOX_2"/>
    <property type="match status" value="1"/>
</dbReference>
<proteinExistence type="inferred from homology"/>
<dbReference type="NCBIfam" id="TIGR01292">
    <property type="entry name" value="TRX_reduct"/>
    <property type="match status" value="1"/>
</dbReference>
<evidence type="ECO:0000256" key="2">
    <source>
        <dbReference type="ARBA" id="ARBA00022827"/>
    </source>
</evidence>
<keyword evidence="5 6" id="KW-0676">Redox-active center</keyword>
<evidence type="ECO:0000256" key="4">
    <source>
        <dbReference type="ARBA" id="ARBA00023157"/>
    </source>
</evidence>
<dbReference type="Proteomes" id="UP000176645">
    <property type="component" value="Unassembled WGS sequence"/>
</dbReference>
<keyword evidence="4" id="KW-1015">Disulfide bond</keyword>
<comment type="caution">
    <text evidence="9">The sequence shown here is derived from an EMBL/GenBank/DDBJ whole genome shotgun (WGS) entry which is preliminary data.</text>
</comment>
<keyword evidence="1 6" id="KW-0285">Flavoprotein</keyword>
<feature type="domain" description="FAD/NAD(P)-binding" evidence="8">
    <location>
        <begin position="5"/>
        <end position="292"/>
    </location>
</feature>
<dbReference type="EMBL" id="MHCU01000027">
    <property type="protein sequence ID" value="OGY27663.1"/>
    <property type="molecule type" value="Genomic_DNA"/>
</dbReference>
<comment type="subunit">
    <text evidence="6">Homodimer.</text>
</comment>
<protein>
    <recommendedName>
        <fullName evidence="6">Thioredoxin reductase</fullName>
        <ecNumber evidence="6">1.8.1.9</ecNumber>
    </recommendedName>
</protein>
<evidence type="ECO:0000313" key="9">
    <source>
        <dbReference type="EMBL" id="OGY27663.1"/>
    </source>
</evidence>
<organism evidence="9 10">
    <name type="scientific">Candidatus Woykebacteria bacterium RBG_19FT_COMBO_43_10</name>
    <dbReference type="NCBI Taxonomy" id="1802598"/>
    <lineage>
        <taxon>Bacteria</taxon>
        <taxon>Candidatus Woykeibacteriota</taxon>
    </lineage>
</organism>
<dbReference type="InterPro" id="IPR005982">
    <property type="entry name" value="Thioredox_Rdtase"/>
</dbReference>
<dbReference type="Pfam" id="PF07992">
    <property type="entry name" value="Pyr_redox_2"/>
    <property type="match status" value="1"/>
</dbReference>
<evidence type="ECO:0000313" key="10">
    <source>
        <dbReference type="Proteomes" id="UP000176645"/>
    </source>
</evidence>
<dbReference type="PANTHER" id="PTHR48105">
    <property type="entry name" value="THIOREDOXIN REDUCTASE 1-RELATED-RELATED"/>
    <property type="match status" value="1"/>
</dbReference>
<dbReference type="GO" id="GO:0005737">
    <property type="term" value="C:cytoplasm"/>
    <property type="evidence" value="ECO:0007669"/>
    <property type="project" value="InterPro"/>
</dbReference>
<evidence type="ECO:0000256" key="7">
    <source>
        <dbReference type="RuleBase" id="RU003881"/>
    </source>
</evidence>
<evidence type="ECO:0000256" key="6">
    <source>
        <dbReference type="RuleBase" id="RU003880"/>
    </source>
</evidence>
<dbReference type="Gene3D" id="3.50.50.60">
    <property type="entry name" value="FAD/NAD(P)-binding domain"/>
    <property type="match status" value="2"/>
</dbReference>
<dbReference type="SUPFAM" id="SSF51905">
    <property type="entry name" value="FAD/NAD(P)-binding domain"/>
    <property type="match status" value="1"/>
</dbReference>
<keyword evidence="2 6" id="KW-0274">FAD</keyword>